<dbReference type="PRINTS" id="PR00260">
    <property type="entry name" value="CHEMTRNSDUCR"/>
</dbReference>
<dbReference type="GO" id="GO:0006935">
    <property type="term" value="P:chemotaxis"/>
    <property type="evidence" value="ECO:0007669"/>
    <property type="project" value="InterPro"/>
</dbReference>
<feature type="region of interest" description="Disordered" evidence="8">
    <location>
        <begin position="377"/>
        <end position="399"/>
    </location>
</feature>
<accession>A0A6F8VG61</accession>
<protein>
    <submittedName>
        <fullName evidence="11">Methyl-accepting chemotaxis protein</fullName>
    </submittedName>
</protein>
<dbReference type="InterPro" id="IPR004089">
    <property type="entry name" value="MCPsignal_dom"/>
</dbReference>
<evidence type="ECO:0000313" key="12">
    <source>
        <dbReference type="Proteomes" id="UP000502260"/>
    </source>
</evidence>
<evidence type="ECO:0000256" key="4">
    <source>
        <dbReference type="ARBA" id="ARBA00023136"/>
    </source>
</evidence>
<organism evidence="11 12">
    <name type="scientific">Sulfurimicrobium lacus</name>
    <dbReference type="NCBI Taxonomy" id="2715678"/>
    <lineage>
        <taxon>Bacteria</taxon>
        <taxon>Pseudomonadati</taxon>
        <taxon>Pseudomonadota</taxon>
        <taxon>Betaproteobacteria</taxon>
        <taxon>Nitrosomonadales</taxon>
        <taxon>Sulfuricellaceae</taxon>
        <taxon>Sulfurimicrobium</taxon>
    </lineage>
</organism>
<comment type="subcellular location">
    <subcellularLocation>
        <location evidence="1">Membrane</location>
        <topology evidence="1">Multi-pass membrane protein</topology>
    </subcellularLocation>
</comment>
<dbReference type="Pfam" id="PF00015">
    <property type="entry name" value="MCPsignal"/>
    <property type="match status" value="1"/>
</dbReference>
<feature type="domain" description="Methyl-accepting transducer" evidence="10">
    <location>
        <begin position="98"/>
        <end position="322"/>
    </location>
</feature>
<dbReference type="PANTHER" id="PTHR32089:SF119">
    <property type="entry name" value="METHYL-ACCEPTING CHEMOTAXIS PROTEIN CTPL"/>
    <property type="match status" value="1"/>
</dbReference>
<dbReference type="GO" id="GO:0016020">
    <property type="term" value="C:membrane"/>
    <property type="evidence" value="ECO:0007669"/>
    <property type="project" value="UniProtKB-SubCell"/>
</dbReference>
<gene>
    <name evidence="11" type="ORF">SKTS_35500</name>
</gene>
<comment type="similarity">
    <text evidence="6">Belongs to the methyl-accepting chemotaxis (MCP) protein family.</text>
</comment>
<evidence type="ECO:0000256" key="8">
    <source>
        <dbReference type="SAM" id="MobiDB-lite"/>
    </source>
</evidence>
<dbReference type="SUPFAM" id="SSF58104">
    <property type="entry name" value="Methyl-accepting chemotaxis protein (MCP) signaling domain"/>
    <property type="match status" value="1"/>
</dbReference>
<dbReference type="GO" id="GO:0004888">
    <property type="term" value="F:transmembrane signaling receptor activity"/>
    <property type="evidence" value="ECO:0007669"/>
    <property type="project" value="InterPro"/>
</dbReference>
<dbReference type="InterPro" id="IPR004090">
    <property type="entry name" value="Chemotax_Me-accpt_rcpt"/>
</dbReference>
<evidence type="ECO:0000259" key="10">
    <source>
        <dbReference type="PROSITE" id="PS50111"/>
    </source>
</evidence>
<reference evidence="12" key="1">
    <citation type="submission" date="2020-03" db="EMBL/GenBank/DDBJ databases">
        <title>Complete genome sequence of sulfur-oxidizing bacterium skT11.</title>
        <authorList>
            <person name="Kanda M."/>
            <person name="Kojima H."/>
            <person name="Fukui M."/>
        </authorList>
    </citation>
    <scope>NUCLEOTIDE SEQUENCE [LARGE SCALE GENOMIC DNA]</scope>
    <source>
        <strain evidence="12">skT11</strain>
    </source>
</reference>
<dbReference type="RefSeq" id="WP_173068427.1">
    <property type="nucleotide sequence ID" value="NZ_AP022853.1"/>
</dbReference>
<evidence type="ECO:0000256" key="7">
    <source>
        <dbReference type="PROSITE-ProRule" id="PRU00284"/>
    </source>
</evidence>
<dbReference type="KEGG" id="slac:SKTS_35500"/>
<keyword evidence="3 9" id="KW-1133">Transmembrane helix</keyword>
<dbReference type="PROSITE" id="PS50111">
    <property type="entry name" value="CHEMOTAXIS_TRANSDUC_2"/>
    <property type="match status" value="1"/>
</dbReference>
<dbReference type="Proteomes" id="UP000502260">
    <property type="component" value="Chromosome"/>
</dbReference>
<evidence type="ECO:0000256" key="9">
    <source>
        <dbReference type="SAM" id="Phobius"/>
    </source>
</evidence>
<evidence type="ECO:0000256" key="2">
    <source>
        <dbReference type="ARBA" id="ARBA00022692"/>
    </source>
</evidence>
<dbReference type="SMART" id="SM00283">
    <property type="entry name" value="MA"/>
    <property type="match status" value="1"/>
</dbReference>
<evidence type="ECO:0000256" key="3">
    <source>
        <dbReference type="ARBA" id="ARBA00022989"/>
    </source>
</evidence>
<keyword evidence="2 9" id="KW-0812">Transmembrane</keyword>
<keyword evidence="5 7" id="KW-0807">Transducer</keyword>
<dbReference type="Gene3D" id="1.10.287.950">
    <property type="entry name" value="Methyl-accepting chemotaxis protein"/>
    <property type="match status" value="1"/>
</dbReference>
<evidence type="ECO:0000313" key="11">
    <source>
        <dbReference type="EMBL" id="BCB28664.1"/>
    </source>
</evidence>
<feature type="transmembrane region" description="Helical" evidence="9">
    <location>
        <begin position="36"/>
        <end position="56"/>
    </location>
</feature>
<feature type="transmembrane region" description="Helical" evidence="9">
    <location>
        <begin position="12"/>
        <end position="30"/>
    </location>
</feature>
<dbReference type="GO" id="GO:0007165">
    <property type="term" value="P:signal transduction"/>
    <property type="evidence" value="ECO:0007669"/>
    <property type="project" value="UniProtKB-KW"/>
</dbReference>
<sequence>MSDPKNSLSGWVYTALPVAAGAGATIFAGGASWLSLGLAAVVAVAGVGSGIGLRGVRCRELSLQLTGREEAVQTECRASAESYLAGLDHFARTVVPVWEKQIETGRTQTEHAVIELMHKFSSIVAKLDEAVAASNVSAESVEGEGHGLVAIFTRSERRMQAVVASMQATLRNKDTLLQEVGQLVQFIDQLKEMASAVTKIADQTNLLALNAAIEAARAGEAGRGFAVVADEVRKLSGLSGETGRKINEKIDLINRAISTTFESAEKSTAQDSQSVSASEQAIHDVLDDFRQATGGLAESSGILRSASAGIQKEVAEALEQLQFQDRTSQILSHVRDSVASFPGKLRECEMRFMESGRLEALNVNAVLADLERTYATSEEQANHGKDKTAQQQDDEITFF</sequence>
<keyword evidence="4 9" id="KW-0472">Membrane</keyword>
<evidence type="ECO:0000256" key="5">
    <source>
        <dbReference type="ARBA" id="ARBA00023224"/>
    </source>
</evidence>
<keyword evidence="12" id="KW-1185">Reference proteome</keyword>
<evidence type="ECO:0000256" key="6">
    <source>
        <dbReference type="ARBA" id="ARBA00029447"/>
    </source>
</evidence>
<dbReference type="PANTHER" id="PTHR32089">
    <property type="entry name" value="METHYL-ACCEPTING CHEMOTAXIS PROTEIN MCPB"/>
    <property type="match status" value="1"/>
</dbReference>
<name>A0A6F8VG61_9PROT</name>
<dbReference type="EMBL" id="AP022853">
    <property type="protein sequence ID" value="BCB28664.1"/>
    <property type="molecule type" value="Genomic_DNA"/>
</dbReference>
<evidence type="ECO:0000256" key="1">
    <source>
        <dbReference type="ARBA" id="ARBA00004141"/>
    </source>
</evidence>
<dbReference type="AlphaFoldDB" id="A0A6F8VG61"/>
<proteinExistence type="inferred from homology"/>